<gene>
    <name evidence="1" type="ORF">VP01_26g7</name>
</gene>
<accession>A0A0L6V5G9</accession>
<reference evidence="1 2" key="1">
    <citation type="submission" date="2015-08" db="EMBL/GenBank/DDBJ databases">
        <title>Next Generation Sequencing and Analysis of the Genome of Puccinia sorghi L Schw, the Causal Agent of Maize Common Rust.</title>
        <authorList>
            <person name="Rochi L."/>
            <person name="Burguener G."/>
            <person name="Darino M."/>
            <person name="Turjanski A."/>
            <person name="Kreff E."/>
            <person name="Dieguez M.J."/>
            <person name="Sacco F."/>
        </authorList>
    </citation>
    <scope>NUCLEOTIDE SEQUENCE [LARGE SCALE GENOMIC DNA]</scope>
    <source>
        <strain evidence="1 2">RO10H11247</strain>
    </source>
</reference>
<proteinExistence type="predicted"/>
<name>A0A0L6V5G9_9BASI</name>
<dbReference type="AlphaFoldDB" id="A0A0L6V5G9"/>
<keyword evidence="2" id="KW-1185">Reference proteome</keyword>
<comment type="caution">
    <text evidence="1">The sequence shown here is derived from an EMBL/GenBank/DDBJ whole genome shotgun (WGS) entry which is preliminary data.</text>
</comment>
<dbReference type="EMBL" id="LAVV01007613">
    <property type="protein sequence ID" value="KNZ55360.1"/>
    <property type="molecule type" value="Genomic_DNA"/>
</dbReference>
<protein>
    <submittedName>
        <fullName evidence="1">Uncharacterized protein</fullName>
    </submittedName>
</protein>
<evidence type="ECO:0000313" key="2">
    <source>
        <dbReference type="Proteomes" id="UP000037035"/>
    </source>
</evidence>
<dbReference type="VEuPathDB" id="FungiDB:VP01_26g7"/>
<dbReference type="Proteomes" id="UP000037035">
    <property type="component" value="Unassembled WGS sequence"/>
</dbReference>
<sequence length="425" mass="49850">MVHGPQDQLFYHFCGTLRFTKAPEGVGILRFHCSAEFLILWIKNGEFFWNSSPSYGLCKHFLLKCPFHSLFFLLHFFYLLTFLKHQYLYNPSVSINSFPLLTGETQPQAYVTLTQITFFFQSYHSFLPSVLISILSQLNCSTNCFMLKLCWLFFVQPNCFILRFLHSHKLKFIFTGSLFLLCCFQLNLIHPVTKHSHSPLFADETWKEILNILPQVIPPPPPYYLHSSSLLHPAVIDFHSLKNYPNSVSAGYPSNLNPPTAQTLNPSWLRHWIQFFPLQNSQVRPTSDACSSPQNPPNDRLPDITNLSLLSLLLMKAQINPLWKEKLSHLEDELFFGCVPGFFKYRVRFQNPIFFKVLNFFPILLRVRRQNSIFFKVLNFFPILLRDWNNVVFFLLISIHNGQKICYFSHGEVFIEEEKIWRVFD</sequence>
<evidence type="ECO:0000313" key="1">
    <source>
        <dbReference type="EMBL" id="KNZ55360.1"/>
    </source>
</evidence>
<organism evidence="1 2">
    <name type="scientific">Puccinia sorghi</name>
    <dbReference type="NCBI Taxonomy" id="27349"/>
    <lineage>
        <taxon>Eukaryota</taxon>
        <taxon>Fungi</taxon>
        <taxon>Dikarya</taxon>
        <taxon>Basidiomycota</taxon>
        <taxon>Pucciniomycotina</taxon>
        <taxon>Pucciniomycetes</taxon>
        <taxon>Pucciniales</taxon>
        <taxon>Pucciniaceae</taxon>
        <taxon>Puccinia</taxon>
    </lineage>
</organism>